<dbReference type="AlphaFoldDB" id="A0A0L8HYC0"/>
<proteinExistence type="predicted"/>
<accession>A0A0L8HYC0</accession>
<evidence type="ECO:0000313" key="1">
    <source>
        <dbReference type="EMBL" id="KOF94174.1"/>
    </source>
</evidence>
<gene>
    <name evidence="1" type="ORF">OCBIM_22002656mg</name>
</gene>
<organism evidence="1">
    <name type="scientific">Octopus bimaculoides</name>
    <name type="common">California two-spotted octopus</name>
    <dbReference type="NCBI Taxonomy" id="37653"/>
    <lineage>
        <taxon>Eukaryota</taxon>
        <taxon>Metazoa</taxon>
        <taxon>Spiralia</taxon>
        <taxon>Lophotrochozoa</taxon>
        <taxon>Mollusca</taxon>
        <taxon>Cephalopoda</taxon>
        <taxon>Coleoidea</taxon>
        <taxon>Octopodiformes</taxon>
        <taxon>Octopoda</taxon>
        <taxon>Incirrata</taxon>
        <taxon>Octopodidae</taxon>
        <taxon>Octopus</taxon>
    </lineage>
</organism>
<dbReference type="EMBL" id="KQ417023">
    <property type="protein sequence ID" value="KOF94174.1"/>
    <property type="molecule type" value="Genomic_DNA"/>
</dbReference>
<reference evidence="1" key="1">
    <citation type="submission" date="2015-07" db="EMBL/GenBank/DDBJ databases">
        <title>MeaNS - Measles Nucleotide Surveillance Program.</title>
        <authorList>
            <person name="Tran T."/>
            <person name="Druce J."/>
        </authorList>
    </citation>
    <scope>NUCLEOTIDE SEQUENCE</scope>
    <source>
        <strain evidence="1">UCB-OBI-ISO-001</strain>
        <tissue evidence="1">Gonad</tissue>
    </source>
</reference>
<name>A0A0L8HYC0_OCTBM</name>
<sequence>MSVVYNERQLRNGNVRKCLIKFSHTIRLNYIQKYILHLSFFFELDVILCFESKTNAANNSTL</sequence>
<protein>
    <submittedName>
        <fullName evidence="1">Uncharacterized protein</fullName>
    </submittedName>
</protein>